<dbReference type="PROSITE" id="PS50181">
    <property type="entry name" value="FBOX"/>
    <property type="match status" value="1"/>
</dbReference>
<dbReference type="SUPFAM" id="SSF81383">
    <property type="entry name" value="F-box domain"/>
    <property type="match status" value="1"/>
</dbReference>
<gene>
    <name evidence="3" type="ORF">M409DRAFT_52136</name>
</gene>
<feature type="region of interest" description="Disordered" evidence="1">
    <location>
        <begin position="497"/>
        <end position="528"/>
    </location>
</feature>
<dbReference type="RefSeq" id="XP_033670498.1">
    <property type="nucleotide sequence ID" value="XM_033811999.1"/>
</dbReference>
<feature type="compositionally biased region" description="Basic and acidic residues" evidence="1">
    <location>
        <begin position="497"/>
        <end position="516"/>
    </location>
</feature>
<dbReference type="EMBL" id="ML993587">
    <property type="protein sequence ID" value="KAF2169609.1"/>
    <property type="molecule type" value="Genomic_DNA"/>
</dbReference>
<protein>
    <recommendedName>
        <fullName evidence="2">F-box domain-containing protein</fullName>
    </recommendedName>
</protein>
<keyword evidence="4" id="KW-1185">Reference proteome</keyword>
<sequence length="528" mass="60570">MGYSEQLCQICGVSFNIARIRRPDEPRSAAWIYYGSDFVDAEGTIQNCGRKSGCMIVDRDLDEDVLQDPWKRRVVEGEDDEGGGDGNGEGEEFAPNAEDDEDDDEPPLLEQFVELMKHIAGPNCTNGNGYIGHRISLQEMQHCRVWQTLIRKTETFQSAPDDEAFERTEDVFLSGISDDMPETMDGGSAETHPARHGVRKPNVTNGMIDSVYTDAKAACMPFHPWCLEVFKRASHAKSGEVDIAGLWGWYENEADFEMFFAFPRAGPTTGLREQWWDHAVGSEWIVCNPLFMPTLSDELQTTISSDPSFDVGQGAFDIPSSQLTPPTSTQETDPFTTLPAELRLMILQDLPSQSIASLRLSSRAFRQLPISLWHHLLLKEMPWFWEAHPSTPLPTYSFWTTKSEKDLKSHPVAPENRNPVPVPNTLDPTRTNWHRLYLLLKERENDEKYRSLRGLRNRERIWMDCQEILRRIEEYRARGEIPVEDVARLVRERTEGVRRRNRERMEARRREQERDQGVVTHTEAAQML</sequence>
<dbReference type="Pfam" id="PF12937">
    <property type="entry name" value="F-box-like"/>
    <property type="match status" value="1"/>
</dbReference>
<feature type="compositionally biased region" description="Acidic residues" evidence="1">
    <location>
        <begin position="77"/>
        <end position="105"/>
    </location>
</feature>
<dbReference type="Proteomes" id="UP000799537">
    <property type="component" value="Unassembled WGS sequence"/>
</dbReference>
<dbReference type="AlphaFoldDB" id="A0A6A6CUX7"/>
<dbReference type="InterPro" id="IPR036047">
    <property type="entry name" value="F-box-like_dom_sf"/>
</dbReference>
<evidence type="ECO:0000256" key="1">
    <source>
        <dbReference type="SAM" id="MobiDB-lite"/>
    </source>
</evidence>
<evidence type="ECO:0000313" key="3">
    <source>
        <dbReference type="EMBL" id="KAF2169609.1"/>
    </source>
</evidence>
<feature type="domain" description="F-box" evidence="2">
    <location>
        <begin position="332"/>
        <end position="376"/>
    </location>
</feature>
<name>A0A6A6CUX7_ZASCE</name>
<evidence type="ECO:0000259" key="2">
    <source>
        <dbReference type="PROSITE" id="PS50181"/>
    </source>
</evidence>
<dbReference type="OrthoDB" id="40579at2759"/>
<feature type="region of interest" description="Disordered" evidence="1">
    <location>
        <begin position="70"/>
        <end position="105"/>
    </location>
</feature>
<reference evidence="3" key="1">
    <citation type="journal article" date="2020" name="Stud. Mycol.">
        <title>101 Dothideomycetes genomes: a test case for predicting lifestyles and emergence of pathogens.</title>
        <authorList>
            <person name="Haridas S."/>
            <person name="Albert R."/>
            <person name="Binder M."/>
            <person name="Bloem J."/>
            <person name="Labutti K."/>
            <person name="Salamov A."/>
            <person name="Andreopoulos B."/>
            <person name="Baker S."/>
            <person name="Barry K."/>
            <person name="Bills G."/>
            <person name="Bluhm B."/>
            <person name="Cannon C."/>
            <person name="Castanera R."/>
            <person name="Culley D."/>
            <person name="Daum C."/>
            <person name="Ezra D."/>
            <person name="Gonzalez J."/>
            <person name="Henrissat B."/>
            <person name="Kuo A."/>
            <person name="Liang C."/>
            <person name="Lipzen A."/>
            <person name="Lutzoni F."/>
            <person name="Magnuson J."/>
            <person name="Mondo S."/>
            <person name="Nolan M."/>
            <person name="Ohm R."/>
            <person name="Pangilinan J."/>
            <person name="Park H.-J."/>
            <person name="Ramirez L."/>
            <person name="Alfaro M."/>
            <person name="Sun H."/>
            <person name="Tritt A."/>
            <person name="Yoshinaga Y."/>
            <person name="Zwiers L.-H."/>
            <person name="Turgeon B."/>
            <person name="Goodwin S."/>
            <person name="Spatafora J."/>
            <person name="Crous P."/>
            <person name="Grigoriev I."/>
        </authorList>
    </citation>
    <scope>NUCLEOTIDE SEQUENCE</scope>
    <source>
        <strain evidence="3">ATCC 36951</strain>
    </source>
</reference>
<evidence type="ECO:0000313" key="4">
    <source>
        <dbReference type="Proteomes" id="UP000799537"/>
    </source>
</evidence>
<dbReference type="InterPro" id="IPR001810">
    <property type="entry name" value="F-box_dom"/>
</dbReference>
<dbReference type="GeneID" id="54565271"/>
<accession>A0A6A6CUX7</accession>
<organism evidence="3 4">
    <name type="scientific">Zasmidium cellare ATCC 36951</name>
    <dbReference type="NCBI Taxonomy" id="1080233"/>
    <lineage>
        <taxon>Eukaryota</taxon>
        <taxon>Fungi</taxon>
        <taxon>Dikarya</taxon>
        <taxon>Ascomycota</taxon>
        <taxon>Pezizomycotina</taxon>
        <taxon>Dothideomycetes</taxon>
        <taxon>Dothideomycetidae</taxon>
        <taxon>Mycosphaerellales</taxon>
        <taxon>Mycosphaerellaceae</taxon>
        <taxon>Zasmidium</taxon>
    </lineage>
</organism>
<proteinExistence type="predicted"/>